<evidence type="ECO:0000313" key="1">
    <source>
        <dbReference type="EMBL" id="KAJ8966650.1"/>
    </source>
</evidence>
<comment type="caution">
    <text evidence="1">The sequence shown here is derived from an EMBL/GenBank/DDBJ whole genome shotgun (WGS) entry which is preliminary data.</text>
</comment>
<reference evidence="1" key="1">
    <citation type="journal article" date="2023" name="Insect Mol. Biol.">
        <title>Genome sequencing provides insights into the evolution of gene families encoding plant cell wall-degrading enzymes in longhorned beetles.</title>
        <authorList>
            <person name="Shin N.R."/>
            <person name="Okamura Y."/>
            <person name="Kirsch R."/>
            <person name="Pauchet Y."/>
        </authorList>
    </citation>
    <scope>NUCLEOTIDE SEQUENCE</scope>
    <source>
        <strain evidence="1">RBIC_L_NR</strain>
    </source>
</reference>
<name>A0AAV8ZPW2_9CUCU</name>
<sequence>MAQVVFSYILPHSRHDASKQLAIIVQMYQRTKKKAYETTKEGKILTFSEFRAKVALCLCQEGQSIYKKRSRRPSAESVEQQLLAKKKKVQLSTCHRRISEWMVSFICT</sequence>
<organism evidence="1 2">
    <name type="scientific">Rhamnusium bicolor</name>
    <dbReference type="NCBI Taxonomy" id="1586634"/>
    <lineage>
        <taxon>Eukaryota</taxon>
        <taxon>Metazoa</taxon>
        <taxon>Ecdysozoa</taxon>
        <taxon>Arthropoda</taxon>
        <taxon>Hexapoda</taxon>
        <taxon>Insecta</taxon>
        <taxon>Pterygota</taxon>
        <taxon>Neoptera</taxon>
        <taxon>Endopterygota</taxon>
        <taxon>Coleoptera</taxon>
        <taxon>Polyphaga</taxon>
        <taxon>Cucujiformia</taxon>
        <taxon>Chrysomeloidea</taxon>
        <taxon>Cerambycidae</taxon>
        <taxon>Lepturinae</taxon>
        <taxon>Rhagiini</taxon>
        <taxon>Rhamnusium</taxon>
    </lineage>
</organism>
<dbReference type="Proteomes" id="UP001162156">
    <property type="component" value="Unassembled WGS sequence"/>
</dbReference>
<accession>A0AAV8ZPW2</accession>
<dbReference type="EMBL" id="JANEYF010000960">
    <property type="protein sequence ID" value="KAJ8966650.1"/>
    <property type="molecule type" value="Genomic_DNA"/>
</dbReference>
<dbReference type="AlphaFoldDB" id="A0AAV8ZPW2"/>
<evidence type="ECO:0000313" key="2">
    <source>
        <dbReference type="Proteomes" id="UP001162156"/>
    </source>
</evidence>
<keyword evidence="2" id="KW-1185">Reference proteome</keyword>
<gene>
    <name evidence="1" type="ORF">NQ314_003417</name>
</gene>
<protein>
    <submittedName>
        <fullName evidence="1">Uncharacterized protein</fullName>
    </submittedName>
</protein>
<proteinExistence type="predicted"/>